<dbReference type="Pfam" id="PF00583">
    <property type="entry name" value="Acetyltransf_1"/>
    <property type="match status" value="1"/>
</dbReference>
<dbReference type="SUPFAM" id="SSF55729">
    <property type="entry name" value="Acyl-CoA N-acyltransferases (Nat)"/>
    <property type="match status" value="1"/>
</dbReference>
<dbReference type="CDD" id="cd04301">
    <property type="entry name" value="NAT_SF"/>
    <property type="match status" value="1"/>
</dbReference>
<evidence type="ECO:0000313" key="4">
    <source>
        <dbReference type="EMBL" id="MCY3087188.1"/>
    </source>
</evidence>
<keyword evidence="6" id="KW-1185">Reference proteome</keyword>
<dbReference type="EC" id="2.3.1.-" evidence="5"/>
<keyword evidence="2 5" id="KW-0012">Acyltransferase</keyword>
<dbReference type="PANTHER" id="PTHR42919:SF8">
    <property type="entry name" value="N-ALPHA-ACETYLTRANSFERASE 50"/>
    <property type="match status" value="1"/>
</dbReference>
<dbReference type="InterPro" id="IPR051556">
    <property type="entry name" value="N-term/lysine_N-AcTrnsfr"/>
</dbReference>
<protein>
    <submittedName>
        <fullName evidence="4 5">N-acetyltransferase</fullName>
        <ecNumber evidence="5">2.3.1.-</ecNumber>
    </submittedName>
</protein>
<evidence type="ECO:0000256" key="1">
    <source>
        <dbReference type="ARBA" id="ARBA00022679"/>
    </source>
</evidence>
<dbReference type="Gene3D" id="3.40.630.30">
    <property type="match status" value="1"/>
</dbReference>
<evidence type="ECO:0000313" key="5">
    <source>
        <dbReference type="EMBL" id="WWC55437.1"/>
    </source>
</evidence>
<name>A0A1E9PHN2_9LACT</name>
<dbReference type="InterPro" id="IPR000182">
    <property type="entry name" value="GNAT_dom"/>
</dbReference>
<dbReference type="GO" id="GO:0016747">
    <property type="term" value="F:acyltransferase activity, transferring groups other than amino-acyl groups"/>
    <property type="evidence" value="ECO:0007669"/>
    <property type="project" value="InterPro"/>
</dbReference>
<dbReference type="EMBL" id="CP145132">
    <property type="protein sequence ID" value="WWC55437.1"/>
    <property type="molecule type" value="Genomic_DNA"/>
</dbReference>
<evidence type="ECO:0000256" key="2">
    <source>
        <dbReference type="ARBA" id="ARBA00023315"/>
    </source>
</evidence>
<dbReference type="PANTHER" id="PTHR42919">
    <property type="entry name" value="N-ALPHA-ACETYLTRANSFERASE"/>
    <property type="match status" value="1"/>
</dbReference>
<reference evidence="5" key="3">
    <citation type="submission" date="2024-02" db="EMBL/GenBank/DDBJ databases">
        <authorList>
            <person name="Choi B."/>
        </authorList>
    </citation>
    <scope>NUCLEOTIDE SEQUENCE</scope>
    <source>
        <strain evidence="5">UMB1016</strain>
    </source>
</reference>
<evidence type="ECO:0000313" key="6">
    <source>
        <dbReference type="Proteomes" id="UP000250354"/>
    </source>
</evidence>
<dbReference type="Proteomes" id="UP000250354">
    <property type="component" value="Chromosome"/>
</dbReference>
<organism evidence="4 7">
    <name type="scientific">Aerococcus mictus</name>
    <dbReference type="NCBI Taxonomy" id="2976810"/>
    <lineage>
        <taxon>Bacteria</taxon>
        <taxon>Bacillati</taxon>
        <taxon>Bacillota</taxon>
        <taxon>Bacilli</taxon>
        <taxon>Lactobacillales</taxon>
        <taxon>Aerococcaceae</taxon>
        <taxon>Aerococcus</taxon>
    </lineage>
</organism>
<reference evidence="4" key="2">
    <citation type="submission" date="2022-09" db="EMBL/GenBank/DDBJ databases">
        <title>Aerococcus urinae taxonomy study.</title>
        <authorList>
            <person name="Christensen J."/>
            <person name="Senneby E."/>
        </authorList>
    </citation>
    <scope>NUCLEOTIDE SEQUENCE</scope>
    <source>
        <strain evidence="4">LUND-41-B12</strain>
    </source>
</reference>
<accession>A0A1E9PHN2</accession>
<keyword evidence="1 5" id="KW-0808">Transferase</keyword>
<dbReference type="InterPro" id="IPR016181">
    <property type="entry name" value="Acyl_CoA_acyltransferase"/>
</dbReference>
<dbReference type="RefSeq" id="WP_070559101.1">
    <property type="nucleotide sequence ID" value="NZ_CAJHLG010000007.1"/>
</dbReference>
<dbReference type="Proteomes" id="UP001069047">
    <property type="component" value="Unassembled WGS sequence"/>
</dbReference>
<evidence type="ECO:0000313" key="7">
    <source>
        <dbReference type="Proteomes" id="UP001069047"/>
    </source>
</evidence>
<dbReference type="PROSITE" id="PS51186">
    <property type="entry name" value="GNAT"/>
    <property type="match status" value="1"/>
</dbReference>
<dbReference type="EMBL" id="JAOTMY010000001">
    <property type="protein sequence ID" value="MCY3087188.1"/>
    <property type="molecule type" value="Genomic_DNA"/>
</dbReference>
<sequence length="170" mass="20208">MAEIVPCLQTDLKQLKEVSIETFSDTFGYASSEEDLQNYLEKAYNIDKLQKELETPDVNFYLLKEEEEIIGYFKINIGNSQTEHIGDNCLEIERFYIRKGFKRHGYGRKMMKFIHDLTKYLNRDCIWLGVWEHNQPALNFYSKMGFKRIGQHDFYVGADRQTDYIVSKYL</sequence>
<evidence type="ECO:0000259" key="3">
    <source>
        <dbReference type="PROSITE" id="PS51186"/>
    </source>
</evidence>
<dbReference type="AlphaFoldDB" id="A0A1E9PHN2"/>
<proteinExistence type="predicted"/>
<feature type="domain" description="N-acetyltransferase" evidence="3">
    <location>
        <begin position="2"/>
        <end position="170"/>
    </location>
</feature>
<reference evidence="5 6" key="1">
    <citation type="journal article" date="2020" name="J. Bacteriol.">
        <title>Aerococcus urinae Isolated from Women with Lower Urinary Tract Symptoms: In Vitro Aggregation and Genome Analysis.</title>
        <authorList>
            <person name="Hilt E.E."/>
            <person name="Putonti C."/>
            <person name="Thomas-White K."/>
            <person name="Lewis A.L."/>
            <person name="Visick K.L."/>
            <person name="Gilbert N.M."/>
            <person name="Wolfe A.J."/>
        </authorList>
    </citation>
    <scope>NUCLEOTIDE SEQUENCE [LARGE SCALE GENOMIC DNA]</scope>
    <source>
        <strain evidence="5 6">UMB1016</strain>
    </source>
</reference>
<accession>A0A9Q4DDH9</accession>
<gene>
    <name evidence="5" type="ORF">DBT44_0003770</name>
    <name evidence="4" type="ORF">ODY61_03525</name>
</gene>